<reference evidence="7 8" key="1">
    <citation type="submission" date="2019-06" db="EMBL/GenBank/DDBJ databases">
        <title>Wine fermentation using esterase from Monascus purpureus.</title>
        <authorList>
            <person name="Geng C."/>
            <person name="Zhang Y."/>
        </authorList>
    </citation>
    <scope>NUCLEOTIDE SEQUENCE [LARGE SCALE GENOMIC DNA]</scope>
    <source>
        <strain evidence="7">HQ1</strain>
    </source>
</reference>
<sequence length="557" mass="61590">MAKRLAARLNERLLVKNYDRDGNPRPVEYLDNDHLRPIPVQDRRWTQLTYTFFWFSATANVSNLYGASTGMTMGLAMWEAVACSFGGQIMAGLLMALNGRGGAMYRIPFPVLCRASFGPWGALWPTFNRAVMSIVWNGVNTVQGAQCLYVVLYAIFPSFANIPDKMGPKSALNSGGMICFFVYWVINCAFLLIPVPKMRVLVYIKVAVYYVAAFAMLGWTVSLAGGSVKTPRTSTPINGPEKSWVIVKFLFLGLASCGTFISNAADLQRYARKPNDVILGQVISFPLSNLLVAILGNVIASASQRVFGELIWNPLTFLERLMEGDRYTSANRAGCAFIGLGFVYASVFSAIFENSISAGNDIAALCPRYITIKRGFFICAAFTYAICPWYLLATASVFINFLSSYQIFLSAIAGILICDYYLLRRGHLHVPSLYSSSKESLYHFLHGWNLRAFVAYLISIAPSFYGFLNQLGVKAPLSIQRFYYVAYPTSLLIAFGVYCGSSLVFPVKGMTTERGWKEPEDYVGERDEGQITIEGVAVDVHDPGMKKGGENVISKAV</sequence>
<feature type="transmembrane region" description="Helical" evidence="6">
    <location>
        <begin position="330"/>
        <end position="352"/>
    </location>
</feature>
<evidence type="ECO:0000313" key="7">
    <source>
        <dbReference type="EMBL" id="TQB70582.1"/>
    </source>
</evidence>
<feature type="transmembrane region" description="Helical" evidence="6">
    <location>
        <begin position="375"/>
        <end position="399"/>
    </location>
</feature>
<name>A0A507QUC7_MONPU</name>
<proteinExistence type="inferred from homology"/>
<feature type="transmembrane region" description="Helical" evidence="6">
    <location>
        <begin position="405"/>
        <end position="423"/>
    </location>
</feature>
<evidence type="ECO:0008006" key="9">
    <source>
        <dbReference type="Google" id="ProtNLM"/>
    </source>
</evidence>
<evidence type="ECO:0000256" key="2">
    <source>
        <dbReference type="ARBA" id="ARBA00008974"/>
    </source>
</evidence>
<keyword evidence="5 6" id="KW-0472">Membrane</keyword>
<dbReference type="Pfam" id="PF02133">
    <property type="entry name" value="Transp_cyt_pur"/>
    <property type="match status" value="1"/>
</dbReference>
<feature type="transmembrane region" description="Helical" evidence="6">
    <location>
        <begin position="134"/>
        <end position="155"/>
    </location>
</feature>
<dbReference type="InterPro" id="IPR001248">
    <property type="entry name" value="Pur-cyt_permease"/>
</dbReference>
<dbReference type="PANTHER" id="PTHR30618:SF1">
    <property type="entry name" value="URIDINE PERMEASE"/>
    <property type="match status" value="1"/>
</dbReference>
<keyword evidence="3 6" id="KW-0812">Transmembrane</keyword>
<evidence type="ECO:0000256" key="4">
    <source>
        <dbReference type="ARBA" id="ARBA00022989"/>
    </source>
</evidence>
<feature type="transmembrane region" description="Helical" evidence="6">
    <location>
        <begin position="245"/>
        <end position="265"/>
    </location>
</feature>
<feature type="transmembrane region" description="Helical" evidence="6">
    <location>
        <begin position="444"/>
        <end position="465"/>
    </location>
</feature>
<feature type="transmembrane region" description="Helical" evidence="6">
    <location>
        <begin position="77"/>
        <end position="97"/>
    </location>
</feature>
<dbReference type="OrthoDB" id="2018619at2759"/>
<feature type="transmembrane region" description="Helical" evidence="6">
    <location>
        <begin position="485"/>
        <end position="507"/>
    </location>
</feature>
<evidence type="ECO:0000256" key="5">
    <source>
        <dbReference type="ARBA" id="ARBA00023136"/>
    </source>
</evidence>
<evidence type="ECO:0000256" key="6">
    <source>
        <dbReference type="SAM" id="Phobius"/>
    </source>
</evidence>
<evidence type="ECO:0000256" key="1">
    <source>
        <dbReference type="ARBA" id="ARBA00004141"/>
    </source>
</evidence>
<comment type="similarity">
    <text evidence="2">Belongs to the purine-cytosine permease (2.A.39) family.</text>
</comment>
<keyword evidence="4 6" id="KW-1133">Transmembrane helix</keyword>
<keyword evidence="8" id="KW-1185">Reference proteome</keyword>
<gene>
    <name evidence="7" type="ORF">MPDQ_000301</name>
</gene>
<evidence type="ECO:0000256" key="3">
    <source>
        <dbReference type="ARBA" id="ARBA00022692"/>
    </source>
</evidence>
<dbReference type="InterPro" id="IPR045225">
    <property type="entry name" value="Uracil/uridine/allantoin_perm"/>
</dbReference>
<dbReference type="Gene3D" id="1.10.4160.10">
    <property type="entry name" value="Hydantoin permease"/>
    <property type="match status" value="1"/>
</dbReference>
<dbReference type="EMBL" id="VIFY01000102">
    <property type="protein sequence ID" value="TQB70582.1"/>
    <property type="molecule type" value="Genomic_DNA"/>
</dbReference>
<feature type="transmembrane region" description="Helical" evidence="6">
    <location>
        <begin position="175"/>
        <end position="195"/>
    </location>
</feature>
<dbReference type="GO" id="GO:0015205">
    <property type="term" value="F:nucleobase transmembrane transporter activity"/>
    <property type="evidence" value="ECO:0007669"/>
    <property type="project" value="TreeGrafter"/>
</dbReference>
<comment type="subcellular location">
    <subcellularLocation>
        <location evidence="1">Membrane</location>
        <topology evidence="1">Multi-pass membrane protein</topology>
    </subcellularLocation>
</comment>
<evidence type="ECO:0000313" key="8">
    <source>
        <dbReference type="Proteomes" id="UP000319663"/>
    </source>
</evidence>
<dbReference type="AlphaFoldDB" id="A0A507QUC7"/>
<dbReference type="Proteomes" id="UP000319663">
    <property type="component" value="Unassembled WGS sequence"/>
</dbReference>
<feature type="transmembrane region" description="Helical" evidence="6">
    <location>
        <begin position="48"/>
        <end position="65"/>
    </location>
</feature>
<feature type="transmembrane region" description="Helical" evidence="6">
    <location>
        <begin position="207"/>
        <end position="225"/>
    </location>
</feature>
<dbReference type="PANTHER" id="PTHR30618">
    <property type="entry name" value="NCS1 FAMILY PURINE/PYRIMIDINE TRANSPORTER"/>
    <property type="match status" value="1"/>
</dbReference>
<comment type="caution">
    <text evidence="7">The sequence shown here is derived from an EMBL/GenBank/DDBJ whole genome shotgun (WGS) entry which is preliminary data.</text>
</comment>
<dbReference type="FunFam" id="1.10.4160.10:FF:000001">
    <property type="entry name" value="Uracil permease, putative"/>
    <property type="match status" value="1"/>
</dbReference>
<organism evidence="7 8">
    <name type="scientific">Monascus purpureus</name>
    <name type="common">Red mold</name>
    <name type="synonym">Monascus anka</name>
    <dbReference type="NCBI Taxonomy" id="5098"/>
    <lineage>
        <taxon>Eukaryota</taxon>
        <taxon>Fungi</taxon>
        <taxon>Dikarya</taxon>
        <taxon>Ascomycota</taxon>
        <taxon>Pezizomycotina</taxon>
        <taxon>Eurotiomycetes</taxon>
        <taxon>Eurotiomycetidae</taxon>
        <taxon>Eurotiales</taxon>
        <taxon>Aspergillaceae</taxon>
        <taxon>Monascus</taxon>
    </lineage>
</organism>
<dbReference type="CDD" id="cd11482">
    <property type="entry name" value="SLC-NCS1sbd_NRT1-like"/>
    <property type="match status" value="1"/>
</dbReference>
<feature type="transmembrane region" description="Helical" evidence="6">
    <location>
        <begin position="277"/>
        <end position="300"/>
    </location>
</feature>
<dbReference type="GO" id="GO:0005886">
    <property type="term" value="C:plasma membrane"/>
    <property type="evidence" value="ECO:0007669"/>
    <property type="project" value="TreeGrafter"/>
</dbReference>
<protein>
    <recommendedName>
        <fullName evidence="9">Uracil permease</fullName>
    </recommendedName>
</protein>
<accession>A0A507QUC7</accession>